<organism evidence="1 2">
    <name type="scientific">Caldalkalibacillus horti</name>
    <dbReference type="NCBI Taxonomy" id="77523"/>
    <lineage>
        <taxon>Bacteria</taxon>
        <taxon>Bacillati</taxon>
        <taxon>Bacillota</taxon>
        <taxon>Bacilli</taxon>
        <taxon>Bacillales</taxon>
        <taxon>Bacillaceae</taxon>
        <taxon>Caldalkalibacillus</taxon>
    </lineage>
</organism>
<gene>
    <name evidence="1" type="ORF">J2S11_003254</name>
</gene>
<proteinExistence type="predicted"/>
<keyword evidence="2" id="KW-1185">Reference proteome</keyword>
<evidence type="ECO:0000313" key="2">
    <source>
        <dbReference type="Proteomes" id="UP001235840"/>
    </source>
</evidence>
<name>A0ABT9W2N3_9BACI</name>
<protein>
    <submittedName>
        <fullName evidence="1">Uncharacterized protein</fullName>
    </submittedName>
</protein>
<dbReference type="EMBL" id="JAUSTY010000015">
    <property type="protein sequence ID" value="MDQ0167329.1"/>
    <property type="molecule type" value="Genomic_DNA"/>
</dbReference>
<accession>A0ABT9W2N3</accession>
<sequence>MQNNTYIEIIRPSEYVNYLRKYYIMINDFNHGTIGIDETVKVELEPGDYEIYLKIDWCQSNHLKFTIHEGDRLIFNCGCMVQGKSIWNPLKLYYYTFIKKEEYLFIRRDENNNKWE</sequence>
<dbReference type="RefSeq" id="WP_307396184.1">
    <property type="nucleotide sequence ID" value="NZ_BAAADK010000002.1"/>
</dbReference>
<comment type="caution">
    <text evidence="1">The sequence shown here is derived from an EMBL/GenBank/DDBJ whole genome shotgun (WGS) entry which is preliminary data.</text>
</comment>
<dbReference type="Proteomes" id="UP001235840">
    <property type="component" value="Unassembled WGS sequence"/>
</dbReference>
<reference evidence="1 2" key="1">
    <citation type="submission" date="2023-07" db="EMBL/GenBank/DDBJ databases">
        <title>Genomic Encyclopedia of Type Strains, Phase IV (KMG-IV): sequencing the most valuable type-strain genomes for metagenomic binning, comparative biology and taxonomic classification.</title>
        <authorList>
            <person name="Goeker M."/>
        </authorList>
    </citation>
    <scope>NUCLEOTIDE SEQUENCE [LARGE SCALE GENOMIC DNA]</scope>
    <source>
        <strain evidence="1 2">DSM 12751</strain>
    </source>
</reference>
<evidence type="ECO:0000313" key="1">
    <source>
        <dbReference type="EMBL" id="MDQ0167329.1"/>
    </source>
</evidence>